<dbReference type="GO" id="GO:0008270">
    <property type="term" value="F:zinc ion binding"/>
    <property type="evidence" value="ECO:0007669"/>
    <property type="project" value="UniProtKB-KW"/>
</dbReference>
<dbReference type="AlphaFoldDB" id="A0A834FUE9"/>
<feature type="compositionally biased region" description="Basic residues" evidence="2">
    <location>
        <begin position="8"/>
        <end position="18"/>
    </location>
</feature>
<dbReference type="GO" id="GO:0005524">
    <property type="term" value="F:ATP binding"/>
    <property type="evidence" value="ECO:0007669"/>
    <property type="project" value="InterPro"/>
</dbReference>
<keyword evidence="1" id="KW-0479">Metal-binding</keyword>
<dbReference type="EMBL" id="WJXA01000505">
    <property type="protein sequence ID" value="KAF7112423.1"/>
    <property type="molecule type" value="Genomic_DNA"/>
</dbReference>
<keyword evidence="1" id="KW-0862">Zinc</keyword>
<dbReference type="GO" id="GO:0003676">
    <property type="term" value="F:nucleic acid binding"/>
    <property type="evidence" value="ECO:0007669"/>
    <property type="project" value="InterPro"/>
</dbReference>
<dbReference type="PANTHER" id="PTHR35046:SF18">
    <property type="entry name" value="RNA-DIRECTED DNA POLYMERASE"/>
    <property type="match status" value="1"/>
</dbReference>
<feature type="compositionally biased region" description="Polar residues" evidence="2">
    <location>
        <begin position="45"/>
        <end position="60"/>
    </location>
</feature>
<feature type="compositionally biased region" description="Acidic residues" evidence="2">
    <location>
        <begin position="289"/>
        <end position="299"/>
    </location>
</feature>
<dbReference type="GO" id="GO:0004672">
    <property type="term" value="F:protein kinase activity"/>
    <property type="evidence" value="ECO:0007669"/>
    <property type="project" value="InterPro"/>
</dbReference>
<feature type="compositionally biased region" description="Low complexity" evidence="2">
    <location>
        <begin position="61"/>
        <end position="80"/>
    </location>
</feature>
<accession>A0A834FUE9</accession>
<dbReference type="InterPro" id="IPR001878">
    <property type="entry name" value="Znf_CCHC"/>
</dbReference>
<dbReference type="SUPFAM" id="SSF56112">
    <property type="entry name" value="Protein kinase-like (PK-like)"/>
    <property type="match status" value="1"/>
</dbReference>
<evidence type="ECO:0000313" key="4">
    <source>
        <dbReference type="EMBL" id="KAF7112423.1"/>
    </source>
</evidence>
<name>A0A834FUE9_RHOSS</name>
<feature type="region of interest" description="Disordered" evidence="2">
    <location>
        <begin position="1"/>
        <end position="118"/>
    </location>
</feature>
<dbReference type="SMART" id="SM00343">
    <property type="entry name" value="ZnF_C2HC"/>
    <property type="match status" value="1"/>
</dbReference>
<organism evidence="4 5">
    <name type="scientific">Rhododendron simsii</name>
    <name type="common">Sims's rhododendron</name>
    <dbReference type="NCBI Taxonomy" id="118357"/>
    <lineage>
        <taxon>Eukaryota</taxon>
        <taxon>Viridiplantae</taxon>
        <taxon>Streptophyta</taxon>
        <taxon>Embryophyta</taxon>
        <taxon>Tracheophyta</taxon>
        <taxon>Spermatophyta</taxon>
        <taxon>Magnoliopsida</taxon>
        <taxon>eudicotyledons</taxon>
        <taxon>Gunneridae</taxon>
        <taxon>Pentapetalae</taxon>
        <taxon>asterids</taxon>
        <taxon>Ericales</taxon>
        <taxon>Ericaceae</taxon>
        <taxon>Ericoideae</taxon>
        <taxon>Rhodoreae</taxon>
        <taxon>Rhododendron</taxon>
    </lineage>
</organism>
<dbReference type="SUPFAM" id="SSF57756">
    <property type="entry name" value="Retrovirus zinc finger-like domains"/>
    <property type="match status" value="1"/>
</dbReference>
<dbReference type="Gene3D" id="3.30.200.20">
    <property type="entry name" value="Phosphorylase Kinase, domain 1"/>
    <property type="match status" value="1"/>
</dbReference>
<evidence type="ECO:0000313" key="5">
    <source>
        <dbReference type="Proteomes" id="UP000626092"/>
    </source>
</evidence>
<keyword evidence="1" id="KW-0863">Zinc-finger</keyword>
<dbReference type="Proteomes" id="UP000626092">
    <property type="component" value="Unassembled WGS sequence"/>
</dbReference>
<dbReference type="InterPro" id="IPR000719">
    <property type="entry name" value="Prot_kinase_dom"/>
</dbReference>
<reference evidence="4" key="1">
    <citation type="submission" date="2019-11" db="EMBL/GenBank/DDBJ databases">
        <authorList>
            <person name="Liu Y."/>
            <person name="Hou J."/>
            <person name="Li T.-Q."/>
            <person name="Guan C.-H."/>
            <person name="Wu X."/>
            <person name="Wu H.-Z."/>
            <person name="Ling F."/>
            <person name="Zhang R."/>
            <person name="Shi X.-G."/>
            <person name="Ren J.-P."/>
            <person name="Chen E.-F."/>
            <person name="Sun J.-M."/>
        </authorList>
    </citation>
    <scope>NUCLEOTIDE SEQUENCE</scope>
    <source>
        <strain evidence="4">Adult_tree_wgs_1</strain>
        <tissue evidence="4">Leaves</tissue>
    </source>
</reference>
<evidence type="ECO:0000256" key="2">
    <source>
        <dbReference type="SAM" id="MobiDB-lite"/>
    </source>
</evidence>
<feature type="region of interest" description="Disordered" evidence="2">
    <location>
        <begin position="636"/>
        <end position="659"/>
    </location>
</feature>
<protein>
    <recommendedName>
        <fullName evidence="3">CCHC-type domain-containing protein</fullName>
    </recommendedName>
</protein>
<dbReference type="OrthoDB" id="1934635at2759"/>
<gene>
    <name evidence="4" type="ORF">RHSIM_RhsimUnG0230800</name>
</gene>
<dbReference type="PROSITE" id="PS50158">
    <property type="entry name" value="ZF_CCHC"/>
    <property type="match status" value="1"/>
</dbReference>
<dbReference type="InterPro" id="IPR011009">
    <property type="entry name" value="Kinase-like_dom_sf"/>
</dbReference>
<dbReference type="Pfam" id="PF00069">
    <property type="entry name" value="Pkinase"/>
    <property type="match status" value="1"/>
</dbReference>
<dbReference type="Pfam" id="PF03732">
    <property type="entry name" value="Retrotrans_gag"/>
    <property type="match status" value="1"/>
</dbReference>
<feature type="compositionally biased region" description="Basic and acidic residues" evidence="2">
    <location>
        <begin position="33"/>
        <end position="44"/>
    </location>
</feature>
<feature type="domain" description="CCHC-type" evidence="3">
    <location>
        <begin position="538"/>
        <end position="554"/>
    </location>
</feature>
<proteinExistence type="predicted"/>
<dbReference type="Pfam" id="PF00098">
    <property type="entry name" value="zf-CCHC"/>
    <property type="match status" value="1"/>
</dbReference>
<comment type="caution">
    <text evidence="4">The sequence shown here is derived from an EMBL/GenBank/DDBJ whole genome shotgun (WGS) entry which is preliminary data.</text>
</comment>
<sequence length="714" mass="79158">MPLWWGRKPTKNKQRQHPQRGYPDTSESSINNDSKKRANDKRNTGSDNVVFVSTISPLKNSGSSGSSSDGSLAFSGFDSGRSQPIPLPRQSGMGHRGGAKGLGETKLNPMSRSPGPWSRGTATAISPLHLRFSGTSLESPTRKQEEGRGQYHHLLPLPPGSPTSPPTLPNIRTCTATDNTHSNVSKWKRGRLLGRGTFGHVYLGFNSESGQLGAIKEVRVIADDPTLNECLKHLNQEIILLRQLSHPNIVQYYGSELFNALTEQLVALTAARGAPQHQNPHSRRVNAESGDDVESEDGDNPFAVLRPQRKELAVVPDTFRRWESGFKLDIPEFKGCSQPDEFLDWVAAVEEILEFKEVPLDKRVSLVATKFRGRAAAWWQQLKQTRERQGKEKIRSWEKLLKHMRASFLPHNYTRSLYQQLQNLRQGSKSVDDYTQEFYQLLARNDLSESQDQLVSRYIGGMREQFQDALNFYDPVSVSEAHQKALTLEKQAGRKSGFQFGNITGSRPIPLVNNQTTIGKPLAAGQANRAPINSNTARCFKCGEPGHRMVDCKRNERFGKGLFVDAGDNEIEQPSEEQAAQYDEDGVEEEFVQGDYGPLLTALELHSGGRNTYFCNGGHVTTSALMSPSARMTVSSPVSPCSSPFQQSGPAYKRSSLSPPQPPLALVGQNGLNLIEYCPGFCTISLPQSGSKPCRENFQFTSQTPYGSPRITRF</sequence>
<keyword evidence="5" id="KW-1185">Reference proteome</keyword>
<dbReference type="PANTHER" id="PTHR35046">
    <property type="entry name" value="ZINC KNUCKLE (CCHC-TYPE) FAMILY PROTEIN"/>
    <property type="match status" value="1"/>
</dbReference>
<evidence type="ECO:0000256" key="1">
    <source>
        <dbReference type="PROSITE-ProRule" id="PRU00047"/>
    </source>
</evidence>
<dbReference type="InterPro" id="IPR005162">
    <property type="entry name" value="Retrotrans_gag_dom"/>
</dbReference>
<dbReference type="InterPro" id="IPR036875">
    <property type="entry name" value="Znf_CCHC_sf"/>
</dbReference>
<evidence type="ECO:0000259" key="3">
    <source>
        <dbReference type="PROSITE" id="PS50158"/>
    </source>
</evidence>
<feature type="region of interest" description="Disordered" evidence="2">
    <location>
        <begin position="272"/>
        <end position="301"/>
    </location>
</feature>